<name>A0ABR0M3Y4_9PEZI</name>
<feature type="non-terminal residue" evidence="4">
    <location>
        <position position="1"/>
    </location>
</feature>
<dbReference type="InterPro" id="IPR001645">
    <property type="entry name" value="Folylpolyglutamate_synth"/>
</dbReference>
<evidence type="ECO:0000313" key="4">
    <source>
        <dbReference type="EMBL" id="KAK5279535.1"/>
    </source>
</evidence>
<keyword evidence="5" id="KW-1185">Reference proteome</keyword>
<evidence type="ECO:0000256" key="3">
    <source>
        <dbReference type="ARBA" id="ARBA00022840"/>
    </source>
</evidence>
<dbReference type="Proteomes" id="UP001357485">
    <property type="component" value="Unassembled WGS sequence"/>
</dbReference>
<organism evidence="4 5">
    <name type="scientific">Cryomyces antarcticus</name>
    <dbReference type="NCBI Taxonomy" id="329879"/>
    <lineage>
        <taxon>Eukaryota</taxon>
        <taxon>Fungi</taxon>
        <taxon>Dikarya</taxon>
        <taxon>Ascomycota</taxon>
        <taxon>Pezizomycotina</taxon>
        <taxon>Dothideomycetes</taxon>
        <taxon>Dothideomycetes incertae sedis</taxon>
        <taxon>Cryomyces</taxon>
    </lineage>
</organism>
<keyword evidence="2" id="KW-0547">Nucleotide-binding</keyword>
<dbReference type="EMBL" id="JAVRRA010001650">
    <property type="protein sequence ID" value="KAK5279535.1"/>
    <property type="molecule type" value="Genomic_DNA"/>
</dbReference>
<dbReference type="SUPFAM" id="SSF53244">
    <property type="entry name" value="MurD-like peptide ligases, peptide-binding domain"/>
    <property type="match status" value="1"/>
</dbReference>
<dbReference type="PANTHER" id="PTHR11136:SF5">
    <property type="entry name" value="FOLYLPOLYGLUTAMATE SYNTHASE, MITOCHONDRIAL"/>
    <property type="match status" value="1"/>
</dbReference>
<gene>
    <name evidence="4" type="ORF">LTR16_007595</name>
</gene>
<evidence type="ECO:0000256" key="2">
    <source>
        <dbReference type="ARBA" id="ARBA00022741"/>
    </source>
</evidence>
<dbReference type="PANTHER" id="PTHR11136">
    <property type="entry name" value="FOLYLPOLYGLUTAMATE SYNTHASE-RELATED"/>
    <property type="match status" value="1"/>
</dbReference>
<keyword evidence="1" id="KW-0436">Ligase</keyword>
<reference evidence="4 5" key="1">
    <citation type="submission" date="2023-08" db="EMBL/GenBank/DDBJ databases">
        <title>Black Yeasts Isolated from many extreme environments.</title>
        <authorList>
            <person name="Coleine C."/>
            <person name="Stajich J.E."/>
            <person name="Selbmann L."/>
        </authorList>
    </citation>
    <scope>NUCLEOTIDE SEQUENCE [LARGE SCALE GENOMIC DNA]</scope>
    <source>
        <strain evidence="4 5">CCFEE 536</strain>
    </source>
</reference>
<evidence type="ECO:0000256" key="1">
    <source>
        <dbReference type="ARBA" id="ARBA00022598"/>
    </source>
</evidence>
<accession>A0ABR0M3Y4</accession>
<evidence type="ECO:0000313" key="5">
    <source>
        <dbReference type="Proteomes" id="UP001357485"/>
    </source>
</evidence>
<proteinExistence type="predicted"/>
<keyword evidence="3" id="KW-0067">ATP-binding</keyword>
<dbReference type="Gene3D" id="3.90.190.20">
    <property type="entry name" value="Mur ligase, C-terminal domain"/>
    <property type="match status" value="1"/>
</dbReference>
<dbReference type="InterPro" id="IPR036615">
    <property type="entry name" value="Mur_ligase_C_dom_sf"/>
</dbReference>
<protein>
    <recommendedName>
        <fullName evidence="6">Bifunctional folylpolyglutamate synthase/dihydrofolate synthase</fullName>
    </recommendedName>
</protein>
<evidence type="ECO:0008006" key="6">
    <source>
        <dbReference type="Google" id="ProtNLM"/>
    </source>
</evidence>
<sequence>TRDAAALARALHSTLVTALGDERPFTHAVFCTNTTFTETGFKPDLVSVNTNASDVESLSVQKGLAETWAKIDQETEVKVMRTIEEAVAFARKVGDANDEEEVLVLITGSLHLVGGVLEVLESPVP</sequence>
<comment type="caution">
    <text evidence="4">The sequence shown here is derived from an EMBL/GenBank/DDBJ whole genome shotgun (WGS) entry which is preliminary data.</text>
</comment>